<reference evidence="4 5" key="1">
    <citation type="submission" date="2019-08" db="EMBL/GenBank/DDBJ databases">
        <title>The genome of the soybean aphid Biotype 1, its phylome, world population structure and adaptation to the North American continent.</title>
        <authorList>
            <person name="Giordano R."/>
            <person name="Donthu R.K."/>
            <person name="Hernandez A.G."/>
            <person name="Wright C.L."/>
            <person name="Zimin A.V."/>
        </authorList>
    </citation>
    <scope>NUCLEOTIDE SEQUENCE [LARGE SCALE GENOMIC DNA]</scope>
    <source>
        <tissue evidence="4">Whole aphids</tissue>
    </source>
</reference>
<dbReference type="Gene3D" id="3.40.50.10490">
    <property type="entry name" value="Glucose-6-phosphate isomerase like protein, domain 1"/>
    <property type="match status" value="2"/>
</dbReference>
<dbReference type="Pfam" id="PF00318">
    <property type="entry name" value="Ribosomal_S2"/>
    <property type="match status" value="2"/>
</dbReference>
<proteinExistence type="inferred from homology"/>
<dbReference type="InterPro" id="IPR005706">
    <property type="entry name" value="Ribosomal_uS2_bac/mit/plastid"/>
</dbReference>
<name>A0A6G0U6T1_APHGL</name>
<evidence type="ECO:0000256" key="3">
    <source>
        <dbReference type="ARBA" id="ARBA00023274"/>
    </source>
</evidence>
<dbReference type="OrthoDB" id="2320368at2759"/>
<dbReference type="GO" id="GO:0003735">
    <property type="term" value="F:structural constituent of ribosome"/>
    <property type="evidence" value="ECO:0007669"/>
    <property type="project" value="InterPro"/>
</dbReference>
<dbReference type="InterPro" id="IPR018130">
    <property type="entry name" value="Ribosomal_uS2_CS"/>
</dbReference>
<keyword evidence="2" id="KW-0689">Ribosomal protein</keyword>
<evidence type="ECO:0000256" key="2">
    <source>
        <dbReference type="ARBA" id="ARBA00022980"/>
    </source>
</evidence>
<keyword evidence="3" id="KW-0687">Ribonucleoprotein</keyword>
<comment type="caution">
    <text evidence="4">The sequence shown here is derived from an EMBL/GenBank/DDBJ whole genome shotgun (WGS) entry which is preliminary data.</text>
</comment>
<dbReference type="GO" id="GO:0005763">
    <property type="term" value="C:mitochondrial small ribosomal subunit"/>
    <property type="evidence" value="ECO:0007669"/>
    <property type="project" value="TreeGrafter"/>
</dbReference>
<dbReference type="Proteomes" id="UP000475862">
    <property type="component" value="Unassembled WGS sequence"/>
</dbReference>
<evidence type="ECO:0000256" key="1">
    <source>
        <dbReference type="ARBA" id="ARBA00006242"/>
    </source>
</evidence>
<dbReference type="PROSITE" id="PS00962">
    <property type="entry name" value="RIBOSOMAL_S2_1"/>
    <property type="match status" value="1"/>
</dbReference>
<dbReference type="PANTHER" id="PTHR12534">
    <property type="entry name" value="30S RIBOSOMAL PROTEIN S2 PROKARYOTIC AND ORGANELLAR"/>
    <property type="match status" value="1"/>
</dbReference>
<accession>A0A6G0U6T1</accession>
<evidence type="ECO:0008006" key="6">
    <source>
        <dbReference type="Google" id="ProtNLM"/>
    </source>
</evidence>
<dbReference type="CDD" id="cd01425">
    <property type="entry name" value="RPS2"/>
    <property type="match status" value="1"/>
</dbReference>
<dbReference type="HAMAP" id="MF_00291_B">
    <property type="entry name" value="Ribosomal_uS2_B"/>
    <property type="match status" value="1"/>
</dbReference>
<organism evidence="4 5">
    <name type="scientific">Aphis glycines</name>
    <name type="common">Soybean aphid</name>
    <dbReference type="NCBI Taxonomy" id="307491"/>
    <lineage>
        <taxon>Eukaryota</taxon>
        <taxon>Metazoa</taxon>
        <taxon>Ecdysozoa</taxon>
        <taxon>Arthropoda</taxon>
        <taxon>Hexapoda</taxon>
        <taxon>Insecta</taxon>
        <taxon>Pterygota</taxon>
        <taxon>Neoptera</taxon>
        <taxon>Paraneoptera</taxon>
        <taxon>Hemiptera</taxon>
        <taxon>Sternorrhyncha</taxon>
        <taxon>Aphidomorpha</taxon>
        <taxon>Aphidoidea</taxon>
        <taxon>Aphididae</taxon>
        <taxon>Aphidini</taxon>
        <taxon>Aphis</taxon>
        <taxon>Aphis</taxon>
    </lineage>
</organism>
<evidence type="ECO:0000313" key="5">
    <source>
        <dbReference type="Proteomes" id="UP000475862"/>
    </source>
</evidence>
<dbReference type="SUPFAM" id="SSF52313">
    <property type="entry name" value="Ribosomal protein S2"/>
    <property type="match status" value="2"/>
</dbReference>
<dbReference type="InterPro" id="IPR023591">
    <property type="entry name" value="Ribosomal_uS2_flav_dom_sf"/>
</dbReference>
<dbReference type="InterPro" id="IPR001865">
    <property type="entry name" value="Ribosomal_uS2"/>
</dbReference>
<evidence type="ECO:0000313" key="4">
    <source>
        <dbReference type="EMBL" id="KAE9544828.1"/>
    </source>
</evidence>
<dbReference type="EMBL" id="VYZN01000001">
    <property type="protein sequence ID" value="KAE9544828.1"/>
    <property type="molecule type" value="Genomic_DNA"/>
</dbReference>
<protein>
    <recommendedName>
        <fullName evidence="6">DUF4371 domain-containing protein</fullName>
    </recommendedName>
</protein>
<dbReference type="AlphaFoldDB" id="A0A6G0U6T1"/>
<keyword evidence="5" id="KW-1185">Reference proteome</keyword>
<dbReference type="GO" id="GO:0006412">
    <property type="term" value="P:translation"/>
    <property type="evidence" value="ECO:0007669"/>
    <property type="project" value="InterPro"/>
</dbReference>
<gene>
    <name evidence="4" type="ORF">AGLY_000370</name>
</gene>
<comment type="similarity">
    <text evidence="1">Belongs to the universal ribosomal protein uS2 family.</text>
</comment>
<sequence length="482" mass="54253">MATHYYRQIFSKNLTHNLKTRICSSYLSTLPKSQLNVAQDAQSFPDESKYKLSNPDAFDVKNMVKIKNLFEAGVHFGHTEGTLDDRMKQYLYGNRLGHLIIDLNHTKRLLQQALNVTAHISYSNEAMKLSRMKEHLMKKHSDKSNKNILYFSDLKNKFEKRKTVSGLFNKTHLNNDKGLLASYKVSLLVAKCGKPHTIGETLILPAVKAILKSMTNLNVTDITSSIALSNNTVSRRIDEMAYDVQIKLCDILKITKFSLQLDESTLRDNEALLLAYVRYVNIDQKITEELLFAKSLITDTKGLTIFNVVNNFFIEKGIPITNCIACATDGVPAMIGRQRGGVILFLCQSPLNCLTVENCAKECGEFAHTRYWRDGMFTNSSRIFKSETRLPDLCIVLNTLSSTSKNNSGQHSVLSDAAKMLIPTIAIVDTDANPNIVTYPIPGNDDTPSAINLYCNLFKNVIVKAKKIRKEILDKNKIIIET</sequence>
<dbReference type="PANTHER" id="PTHR12534:SF0">
    <property type="entry name" value="SMALL RIBOSOMAL SUBUNIT PROTEIN US2M"/>
    <property type="match status" value="1"/>
</dbReference>